<sequence>MNNTMRYKGYVGSVEISENDAVFYGKVLGIRSLISYEGANATELIADFHGAVDDYLAMCKEDGVAPEKAYKGSFNVRITPQLHEKLAICAQNQGISLNKLIEKALQAYQPINAVS</sequence>
<reference evidence="1 2" key="1">
    <citation type="submission" date="2016-10" db="EMBL/GenBank/DDBJ databases">
        <authorList>
            <person name="de Groot N.N."/>
        </authorList>
    </citation>
    <scope>NUCLEOTIDE SEQUENCE [LARGE SCALE GENOMIC DNA]</scope>
    <source>
        <strain evidence="1 2">L14</strain>
    </source>
</reference>
<dbReference type="AlphaFoldDB" id="A0A1I0VC92"/>
<dbReference type="Proteomes" id="UP000183843">
    <property type="component" value="Unassembled WGS sequence"/>
</dbReference>
<dbReference type="EMBL" id="FOJX01000001">
    <property type="protein sequence ID" value="SFA73984.1"/>
    <property type="molecule type" value="Genomic_DNA"/>
</dbReference>
<proteinExistence type="predicted"/>
<evidence type="ECO:0000313" key="2">
    <source>
        <dbReference type="Proteomes" id="UP000183843"/>
    </source>
</evidence>
<dbReference type="SUPFAM" id="SSF47598">
    <property type="entry name" value="Ribbon-helix-helix"/>
    <property type="match status" value="1"/>
</dbReference>
<name>A0A1I0VC92_SELRU</name>
<gene>
    <name evidence="1" type="ORF">SAMN05216587_101486</name>
</gene>
<accession>A0A1I0VC92</accession>
<dbReference type="Pfam" id="PF05534">
    <property type="entry name" value="HicB"/>
    <property type="match status" value="1"/>
</dbReference>
<protein>
    <submittedName>
        <fullName evidence="1">Predicted nuclease of the RNAse H fold, HicB family</fullName>
    </submittedName>
</protein>
<dbReference type="InterPro" id="IPR008651">
    <property type="entry name" value="Uncharacterised_HicB"/>
</dbReference>
<dbReference type="InterPro" id="IPR013321">
    <property type="entry name" value="Arc_rbn_hlx_hlx"/>
</dbReference>
<dbReference type="SUPFAM" id="SSF143100">
    <property type="entry name" value="TTHA1013/TTHA0281-like"/>
    <property type="match status" value="1"/>
</dbReference>
<dbReference type="Gene3D" id="1.10.1220.10">
    <property type="entry name" value="Met repressor-like"/>
    <property type="match status" value="1"/>
</dbReference>
<organism evidence="1 2">
    <name type="scientific">Selenomonas ruminantium</name>
    <dbReference type="NCBI Taxonomy" id="971"/>
    <lineage>
        <taxon>Bacteria</taxon>
        <taxon>Bacillati</taxon>
        <taxon>Bacillota</taxon>
        <taxon>Negativicutes</taxon>
        <taxon>Selenomonadales</taxon>
        <taxon>Selenomonadaceae</taxon>
        <taxon>Selenomonas</taxon>
    </lineage>
</organism>
<evidence type="ECO:0000313" key="1">
    <source>
        <dbReference type="EMBL" id="SFA73984.1"/>
    </source>
</evidence>
<dbReference type="InterPro" id="IPR035069">
    <property type="entry name" value="TTHA1013/TTHA0281-like"/>
</dbReference>
<dbReference type="InterPro" id="IPR010985">
    <property type="entry name" value="Ribbon_hlx_hlx"/>
</dbReference>
<dbReference type="GO" id="GO:0006355">
    <property type="term" value="P:regulation of DNA-templated transcription"/>
    <property type="evidence" value="ECO:0007669"/>
    <property type="project" value="InterPro"/>
</dbReference>